<dbReference type="GO" id="GO:0003677">
    <property type="term" value="F:DNA binding"/>
    <property type="evidence" value="ECO:0007669"/>
    <property type="project" value="InterPro"/>
</dbReference>
<reference evidence="1 2" key="1">
    <citation type="submission" date="2018-04" db="EMBL/GenBank/DDBJ databases">
        <title>Flavobacterium sp. nov., isolated from glacier ice.</title>
        <authorList>
            <person name="Liu Q."/>
            <person name="Xin Y.-H."/>
        </authorList>
    </citation>
    <scope>NUCLEOTIDE SEQUENCE [LARGE SCALE GENOMIC DNA]</scope>
    <source>
        <strain evidence="1 2">LB2P30</strain>
    </source>
</reference>
<gene>
    <name evidence="1" type="ORF">DB891_07555</name>
</gene>
<keyword evidence="2" id="KW-1185">Reference proteome</keyword>
<accession>A0A2U1JX46</accession>
<dbReference type="GO" id="GO:0008270">
    <property type="term" value="F:zinc ion binding"/>
    <property type="evidence" value="ECO:0007669"/>
    <property type="project" value="InterPro"/>
</dbReference>
<organism evidence="1 2">
    <name type="scientific">Flavobacterium laiguense</name>
    <dbReference type="NCBI Taxonomy" id="2169409"/>
    <lineage>
        <taxon>Bacteria</taxon>
        <taxon>Pseudomonadati</taxon>
        <taxon>Bacteroidota</taxon>
        <taxon>Flavobacteriia</taxon>
        <taxon>Flavobacteriales</taxon>
        <taxon>Flavobacteriaceae</taxon>
        <taxon>Flavobacterium</taxon>
    </lineage>
</organism>
<name>A0A2U1JX46_9FLAO</name>
<dbReference type="AlphaFoldDB" id="A0A2U1JX46"/>
<evidence type="ECO:0000313" key="1">
    <source>
        <dbReference type="EMBL" id="PWA09529.1"/>
    </source>
</evidence>
<dbReference type="InterPro" id="IPR036977">
    <property type="entry name" value="DNA_primase_Znf_CHC2"/>
</dbReference>
<dbReference type="Proteomes" id="UP000245618">
    <property type="component" value="Unassembled WGS sequence"/>
</dbReference>
<dbReference type="OrthoDB" id="840343at2"/>
<proteinExistence type="predicted"/>
<dbReference type="EMBL" id="QCZH01000006">
    <property type="protein sequence ID" value="PWA09529.1"/>
    <property type="molecule type" value="Genomic_DNA"/>
</dbReference>
<protein>
    <recommendedName>
        <fullName evidence="3">Toprim domain-containing protein</fullName>
    </recommendedName>
</protein>
<dbReference type="RefSeq" id="WP_116762175.1">
    <property type="nucleotide sequence ID" value="NZ_QCZH01000006.1"/>
</dbReference>
<evidence type="ECO:0008006" key="3">
    <source>
        <dbReference type="Google" id="ProtNLM"/>
    </source>
</evidence>
<evidence type="ECO:0000313" key="2">
    <source>
        <dbReference type="Proteomes" id="UP000245618"/>
    </source>
</evidence>
<dbReference type="GO" id="GO:0006260">
    <property type="term" value="P:DNA replication"/>
    <property type="evidence" value="ECO:0007669"/>
    <property type="project" value="InterPro"/>
</dbReference>
<dbReference type="Gene3D" id="3.90.580.10">
    <property type="entry name" value="Zinc finger, CHC2-type domain"/>
    <property type="match status" value="1"/>
</dbReference>
<comment type="caution">
    <text evidence="1">The sequence shown here is derived from an EMBL/GenBank/DDBJ whole genome shotgun (WGS) entry which is preliminary data.</text>
</comment>
<sequence>MTNQPYNLQLLWDASDNGLKYFHDVFPDSVGKENKNKHFITHKEDTPSTILSNKKSATEIYSIFNFSDKKGLNAIDHVMQERNILFVEACEYLFQKYGLSKTTLQFFKPETTYETTTEPAGIWKIDYADKVANYKNFAPFLTEGDCSEYGFYSVNSYSKTFINSKTQVPTLLTVKATENYPIFGYKNEGFTKMYEPKAPKKDKYLLKHHFLGTKPPRHIYGWERLFDIIGKEDFAEIESILQQIKDTDDAFYKKNLRKRLAELQLDSVIIATGGSDGLNLASLGYDVIWFNSEAEIISSTEMHQLRKIAKVVYYVPDLDTTGVKQALAMGLQHLDIKIVWLPTALKLEKKKDLGDWVCKYKANNLEMVRNMFKQLLSQAMELKFWERNEKGGYTTHNKKLIHFLVLNGFFIHKTTNNNPDSTNDVEETRIVQLKKNVVQMVSPREVRNFVLQFMEEKFIDLKVQNMILKSIYFSPEKLSSLAQIDLNTNTATQKSQVYFFNNKVVSITPKEIVDNEYKEVDNTVWKSNIIKHNFDLQNPYFTIAKDTSGNWKIDILDNSSKYFKVLINTSRMFWQKETNDKHQDINNFNITGDKLSEEENGIQQLQLINKMYCIGYLLHKYKDEANSYFVLGMDKKMGLSIKDSNGGSGKSFQIKGLYQFLKNKLTISGRTILKDDPKFMFDGVTDATDIICWDDLPQNYDYNQIFSIVTEDLTANHKGGKKVYISFEDSPKLCATTNFVPNDITAALKRRLLTYQCSDYYHEKSEEYHETRKIKDSFNGETLFSKDYSEKDKNKDFNFMLQCLQFYLSQDDKIDAPEENLIIRNLQQQVGDVQLHHCNDFFSDATKLNSWFPRQEIQHDYAIEAGKFAKNPTSHKKGLDCYCKMNGWVLESKKMIVKCQETGGRKAVEHYFINTTGEIKTHEAPAEPTAKQLQPEMMFETVETDLPDWL</sequence>